<keyword evidence="3" id="KW-0813">Transport</keyword>
<feature type="transmembrane region" description="Helical" evidence="8">
    <location>
        <begin position="172"/>
        <end position="193"/>
    </location>
</feature>
<evidence type="ECO:0000259" key="9">
    <source>
        <dbReference type="PROSITE" id="PS50850"/>
    </source>
</evidence>
<dbReference type="KEGG" id="aace:A0U92_13375"/>
<feature type="domain" description="Major facilitator superfamily (MFS) profile" evidence="9">
    <location>
        <begin position="17"/>
        <end position="471"/>
    </location>
</feature>
<feature type="transmembrane region" description="Helical" evidence="8">
    <location>
        <begin position="363"/>
        <end position="387"/>
    </location>
</feature>
<dbReference type="InterPro" id="IPR011701">
    <property type="entry name" value="MFS"/>
</dbReference>
<feature type="transmembrane region" description="Helical" evidence="8">
    <location>
        <begin position="440"/>
        <end position="463"/>
    </location>
</feature>
<keyword evidence="6 8" id="KW-1133">Transmembrane helix</keyword>
<dbReference type="InterPro" id="IPR036259">
    <property type="entry name" value="MFS_trans_sf"/>
</dbReference>
<evidence type="ECO:0000256" key="4">
    <source>
        <dbReference type="ARBA" id="ARBA00022475"/>
    </source>
</evidence>
<dbReference type="Gene3D" id="1.20.1720.10">
    <property type="entry name" value="Multidrug resistance protein D"/>
    <property type="match status" value="1"/>
</dbReference>
<feature type="transmembrane region" description="Helical" evidence="8">
    <location>
        <begin position="229"/>
        <end position="252"/>
    </location>
</feature>
<dbReference type="AlphaFoldDB" id="A0A1U9KII3"/>
<dbReference type="GO" id="GO:0005886">
    <property type="term" value="C:plasma membrane"/>
    <property type="evidence" value="ECO:0007669"/>
    <property type="project" value="UniProtKB-SubCell"/>
</dbReference>
<evidence type="ECO:0000256" key="2">
    <source>
        <dbReference type="ARBA" id="ARBA00008537"/>
    </source>
</evidence>
<comment type="subcellular location">
    <subcellularLocation>
        <location evidence="1">Cell membrane</location>
        <topology evidence="1">Multi-pass membrane protein</topology>
    </subcellularLocation>
</comment>
<feature type="transmembrane region" description="Helical" evidence="8">
    <location>
        <begin position="51"/>
        <end position="71"/>
    </location>
</feature>
<dbReference type="CDD" id="cd17321">
    <property type="entry name" value="MFS_MMR_MDR_like"/>
    <property type="match status" value="1"/>
</dbReference>
<dbReference type="Pfam" id="PF07690">
    <property type="entry name" value="MFS_1"/>
    <property type="match status" value="1"/>
</dbReference>
<evidence type="ECO:0000256" key="1">
    <source>
        <dbReference type="ARBA" id="ARBA00004651"/>
    </source>
</evidence>
<feature type="transmembrane region" description="Helical" evidence="8">
    <location>
        <begin position="205"/>
        <end position="223"/>
    </location>
</feature>
<keyword evidence="5 8" id="KW-0812">Transmembrane</keyword>
<keyword evidence="11" id="KW-1185">Reference proteome</keyword>
<dbReference type="PRINTS" id="PR01036">
    <property type="entry name" value="TCRTETB"/>
</dbReference>
<dbReference type="InterPro" id="IPR004638">
    <property type="entry name" value="EmrB-like"/>
</dbReference>
<evidence type="ECO:0000256" key="3">
    <source>
        <dbReference type="ARBA" id="ARBA00022448"/>
    </source>
</evidence>
<gene>
    <name evidence="10" type="ORF">A0U92_13375</name>
</gene>
<evidence type="ECO:0000256" key="7">
    <source>
        <dbReference type="ARBA" id="ARBA00023136"/>
    </source>
</evidence>
<evidence type="ECO:0000313" key="11">
    <source>
        <dbReference type="Proteomes" id="UP000188937"/>
    </source>
</evidence>
<evidence type="ECO:0000256" key="5">
    <source>
        <dbReference type="ARBA" id="ARBA00022692"/>
    </source>
</evidence>
<keyword evidence="4" id="KW-1003">Cell membrane</keyword>
<dbReference type="InterPro" id="IPR020846">
    <property type="entry name" value="MFS_dom"/>
</dbReference>
<evidence type="ECO:0000256" key="8">
    <source>
        <dbReference type="SAM" id="Phobius"/>
    </source>
</evidence>
<dbReference type="InterPro" id="IPR005829">
    <property type="entry name" value="Sugar_transporter_CS"/>
</dbReference>
<dbReference type="RefSeq" id="WP_077813651.1">
    <property type="nucleotide sequence ID" value="NZ_CP014692.1"/>
</dbReference>
<dbReference type="Proteomes" id="UP000188937">
    <property type="component" value="Chromosome"/>
</dbReference>
<feature type="transmembrane region" description="Helical" evidence="8">
    <location>
        <begin position="311"/>
        <end position="330"/>
    </location>
</feature>
<dbReference type="Gene3D" id="1.20.1250.20">
    <property type="entry name" value="MFS general substrate transporter like domains"/>
    <property type="match status" value="1"/>
</dbReference>
<sequence>MSSQTAQSPAGKQQWLVLASCCLSLLLVMMDVTIINVVLPSIRQAFGASLSGLQWIVDAYTLTVAALLMAAGTLADRFGRKRVFLTGIVIFCAASALCGMAMTPAQMIASRILQGVGGAMLNPVALSIIANTFLNPADRARAIGVWGMMSGIALALGPAVGGFIADALSWRAVFWINVPVGLIALAMTLRFVPESRSPVPARFDPVGQGLSALTTLALVGALIEGPDLGWRSASILGLLGLSALSLVSFLVVEKRSSHPMLDLGFFRSVPFASATVLAVLCFAIFASLLFLSTIYLQDVRGFAPGAAGWKLMPFAVAVMVAAPLSGRLVAARGARVPLMLSGCGLAGGAWMLTGLAADTSPLWLAIAYALTGGGFGLCNAPITNAAVSGMPRRQAGLAAAVASTSRQIGAALGVAIAGSLRAVGSVASDRAEFSASFLHLSYFVCWIAVGLGCGVVLVGALATSRFAHESAERVARAFS</sequence>
<feature type="transmembrane region" description="Helical" evidence="8">
    <location>
        <begin position="108"/>
        <end position="130"/>
    </location>
</feature>
<dbReference type="PROSITE" id="PS00216">
    <property type="entry name" value="SUGAR_TRANSPORT_1"/>
    <property type="match status" value="1"/>
</dbReference>
<feature type="transmembrane region" description="Helical" evidence="8">
    <location>
        <begin position="337"/>
        <end position="357"/>
    </location>
</feature>
<organism evidence="10 11">
    <name type="scientific">Acetobacter aceti</name>
    <dbReference type="NCBI Taxonomy" id="435"/>
    <lineage>
        <taxon>Bacteria</taxon>
        <taxon>Pseudomonadati</taxon>
        <taxon>Pseudomonadota</taxon>
        <taxon>Alphaproteobacteria</taxon>
        <taxon>Acetobacterales</taxon>
        <taxon>Acetobacteraceae</taxon>
        <taxon>Acetobacter</taxon>
        <taxon>Acetobacter subgen. Acetobacter</taxon>
    </lineage>
</organism>
<dbReference type="OrthoDB" id="9791756at2"/>
<evidence type="ECO:0000256" key="6">
    <source>
        <dbReference type="ARBA" id="ARBA00022989"/>
    </source>
</evidence>
<feature type="transmembrane region" description="Helical" evidence="8">
    <location>
        <begin position="83"/>
        <end position="102"/>
    </location>
</feature>
<dbReference type="STRING" id="435.A0U92_13375"/>
<reference evidence="10 11" key="1">
    <citation type="submission" date="2016-03" db="EMBL/GenBank/DDBJ databases">
        <title>Acetic acid bacteria sequencing.</title>
        <authorList>
            <person name="Brandt J."/>
            <person name="Jakob F."/>
            <person name="Vogel R.F."/>
        </authorList>
    </citation>
    <scope>NUCLEOTIDE SEQUENCE [LARGE SCALE GENOMIC DNA]</scope>
    <source>
        <strain evidence="10 11">TMW2.1153</strain>
    </source>
</reference>
<dbReference type="NCBIfam" id="TIGR00711">
    <property type="entry name" value="efflux_EmrB"/>
    <property type="match status" value="1"/>
</dbReference>
<dbReference type="PANTHER" id="PTHR42718:SF9">
    <property type="entry name" value="MAJOR FACILITATOR SUPERFAMILY MULTIDRUG TRANSPORTER MFSC"/>
    <property type="match status" value="1"/>
</dbReference>
<evidence type="ECO:0000313" key="10">
    <source>
        <dbReference type="EMBL" id="AQS85600.1"/>
    </source>
</evidence>
<comment type="similarity">
    <text evidence="2">Belongs to the major facilitator superfamily. EmrB family.</text>
</comment>
<name>A0A1U9KII3_ACEAC</name>
<feature type="transmembrane region" description="Helical" evidence="8">
    <location>
        <begin position="264"/>
        <end position="291"/>
    </location>
</feature>
<keyword evidence="7 8" id="KW-0472">Membrane</keyword>
<feature type="transmembrane region" description="Helical" evidence="8">
    <location>
        <begin position="142"/>
        <end position="160"/>
    </location>
</feature>
<dbReference type="SUPFAM" id="SSF103473">
    <property type="entry name" value="MFS general substrate transporter"/>
    <property type="match status" value="1"/>
</dbReference>
<dbReference type="PROSITE" id="PS50850">
    <property type="entry name" value="MFS"/>
    <property type="match status" value="1"/>
</dbReference>
<dbReference type="EMBL" id="CP014692">
    <property type="protein sequence ID" value="AQS85600.1"/>
    <property type="molecule type" value="Genomic_DNA"/>
</dbReference>
<feature type="transmembrane region" description="Helical" evidence="8">
    <location>
        <begin position="408"/>
        <end position="428"/>
    </location>
</feature>
<proteinExistence type="inferred from homology"/>
<dbReference type="GO" id="GO:0022857">
    <property type="term" value="F:transmembrane transporter activity"/>
    <property type="evidence" value="ECO:0007669"/>
    <property type="project" value="InterPro"/>
</dbReference>
<protein>
    <submittedName>
        <fullName evidence="10">MFS transporter</fullName>
    </submittedName>
</protein>
<accession>A0A1U9KII3</accession>
<dbReference type="PANTHER" id="PTHR42718">
    <property type="entry name" value="MAJOR FACILITATOR SUPERFAMILY MULTIDRUG TRANSPORTER MFSC"/>
    <property type="match status" value="1"/>
</dbReference>
<feature type="transmembrane region" description="Helical" evidence="8">
    <location>
        <begin position="15"/>
        <end position="39"/>
    </location>
</feature>